<evidence type="ECO:0000313" key="4">
    <source>
        <dbReference type="Proteomes" id="UP000594892"/>
    </source>
</evidence>
<keyword evidence="5" id="KW-1185">Reference proteome</keyword>
<gene>
    <name evidence="2" type="ORF">I6H06_17080</name>
    <name evidence="3" type="ORF">NFI99_20255</name>
</gene>
<protein>
    <recommendedName>
        <fullName evidence="6">Nucleotidyltransferase</fullName>
    </recommendedName>
</protein>
<dbReference type="RefSeq" id="WP_045678894.1">
    <property type="nucleotide sequence ID" value="NZ_CP065601.1"/>
</dbReference>
<evidence type="ECO:0008006" key="6">
    <source>
        <dbReference type="Google" id="ProtNLM"/>
    </source>
</evidence>
<dbReference type="GeneID" id="45697587"/>
<dbReference type="Proteomes" id="UP000594892">
    <property type="component" value="Chromosome 2"/>
</dbReference>
<evidence type="ECO:0000313" key="5">
    <source>
        <dbReference type="Proteomes" id="UP001056386"/>
    </source>
</evidence>
<evidence type="ECO:0000313" key="3">
    <source>
        <dbReference type="EMBL" id="USS47202.1"/>
    </source>
</evidence>
<reference evidence="3" key="2">
    <citation type="submission" date="2022-06" db="EMBL/GenBank/DDBJ databases">
        <title>Draft genome sequence of Burkholderia glumae strain GR20004 isolated from rice panicle showing bacterial panicle blight.</title>
        <authorList>
            <person name="Choi S.Y."/>
            <person name="Lee Y.H."/>
        </authorList>
    </citation>
    <scope>NUCLEOTIDE SEQUENCE</scope>
    <source>
        <strain evidence="3">GR20004</strain>
    </source>
</reference>
<proteinExistence type="predicted"/>
<evidence type="ECO:0000313" key="2">
    <source>
        <dbReference type="EMBL" id="QPQ93898.1"/>
    </source>
</evidence>
<evidence type="ECO:0000256" key="1">
    <source>
        <dbReference type="SAM" id="MobiDB-lite"/>
    </source>
</evidence>
<organism evidence="2 4">
    <name type="scientific">Burkholderia glumae</name>
    <name type="common">Pseudomonas glumae</name>
    <dbReference type="NCBI Taxonomy" id="337"/>
    <lineage>
        <taxon>Bacteria</taxon>
        <taxon>Pseudomonadati</taxon>
        <taxon>Pseudomonadota</taxon>
        <taxon>Betaproteobacteria</taxon>
        <taxon>Burkholderiales</taxon>
        <taxon>Burkholderiaceae</taxon>
        <taxon>Burkholderia</taxon>
    </lineage>
</organism>
<name>A0AAP9Y3Q6_BURGL</name>
<dbReference type="EMBL" id="CP099587">
    <property type="protein sequence ID" value="USS47202.1"/>
    <property type="molecule type" value="Genomic_DNA"/>
</dbReference>
<dbReference type="EMBL" id="CP065601">
    <property type="protein sequence ID" value="QPQ93898.1"/>
    <property type="molecule type" value="Genomic_DNA"/>
</dbReference>
<dbReference type="AlphaFoldDB" id="A0AAP9Y3Q6"/>
<dbReference type="Proteomes" id="UP001056386">
    <property type="component" value="Chromosome 1"/>
</dbReference>
<reference evidence="2 4" key="1">
    <citation type="submission" date="2020-12" db="EMBL/GenBank/DDBJ databases">
        <title>FDA dAtabase for Regulatory Grade micrObial Sequences (FDA-ARGOS): Supporting development and validation of Infectious Disease Dx tests.</title>
        <authorList>
            <person name="Minogue T."/>
            <person name="Wolcott M."/>
            <person name="Wasieloski L."/>
            <person name="Aguilar W."/>
            <person name="Moore D."/>
            <person name="Jaissle J."/>
            <person name="Tallon L."/>
            <person name="Sadzewicz L."/>
            <person name="Zhao X."/>
            <person name="Boylan J."/>
            <person name="Ott S."/>
            <person name="Bowen H."/>
            <person name="Vavikolanu K."/>
            <person name="Mehta A."/>
            <person name="Aluvathingal J."/>
            <person name="Nadendla S."/>
            <person name="Yan Y."/>
            <person name="Sichtig H."/>
        </authorList>
    </citation>
    <scope>NUCLEOTIDE SEQUENCE [LARGE SCALE GENOMIC DNA]</scope>
    <source>
        <strain evidence="2 4">FDAARGOS_949</strain>
    </source>
</reference>
<accession>A0AAP9Y3Q6</accession>
<sequence>MGTSYQDRLAKMRQRRRPSASTGTFAGKYEARADSAFAMDSADVKEAYESKGNGDATRYALGAMEAVDAKYTSVSLGEGDRVAKQIKDKLPIDMPVTTRLQGSLALDIHIRASSDVDILVLAEWFLTHDSPAAPSKSYTALSGKTTIGELFALRQQCETILTAAYPAATVNIGGAKSIALEGGSLARKVDVVPAHWHDTGDYQSTGLEAYRDVFIFNKDEFARQSNRPFMHMLLVNHRDTESGGGAKRAIRMLKCLIRDSDRDFALSSYDVASLIYHMTKNELTVPWYMPLQLLNRIENFLFRLETNLGYARQLKTPDGTRKIINESKKEVDVGALRAELTALIEAVGTDYISYLPFYQDKTLALDAARGALNEAVIQ</sequence>
<feature type="region of interest" description="Disordered" evidence="1">
    <location>
        <begin position="1"/>
        <end position="25"/>
    </location>
</feature>